<dbReference type="InterPro" id="IPR003697">
    <property type="entry name" value="Maf-like"/>
</dbReference>
<dbReference type="PANTHER" id="PTHR43213">
    <property type="entry name" value="BIFUNCTIONAL DTTP/UTP PYROPHOSPHATASE/METHYLTRANSFERASE PROTEIN-RELATED"/>
    <property type="match status" value="1"/>
</dbReference>
<protein>
    <recommendedName>
        <fullName evidence="5">7-methyl-GTP pyrophosphatase</fullName>
        <shortName evidence="5">m(7)GTP pyrophosphatase</shortName>
        <ecNumber evidence="5">3.6.1.-</ecNumber>
    </recommendedName>
</protein>
<dbReference type="PANTHER" id="PTHR43213:SF10">
    <property type="entry name" value="7-METHYL-GTP PYROPHOSPHATASE"/>
    <property type="match status" value="1"/>
</dbReference>
<dbReference type="HAMAP" id="MF_00528">
    <property type="entry name" value="Maf"/>
    <property type="match status" value="1"/>
</dbReference>
<evidence type="ECO:0000313" key="6">
    <source>
        <dbReference type="EMBL" id="SDD95533.1"/>
    </source>
</evidence>
<comment type="catalytic activity">
    <reaction evidence="5">
        <text>N(7)-methyl-GTP + H2O = N(7)-methyl-GMP + diphosphate + H(+)</text>
        <dbReference type="Rhea" id="RHEA:58744"/>
        <dbReference type="ChEBI" id="CHEBI:15377"/>
        <dbReference type="ChEBI" id="CHEBI:15378"/>
        <dbReference type="ChEBI" id="CHEBI:33019"/>
        <dbReference type="ChEBI" id="CHEBI:58285"/>
        <dbReference type="ChEBI" id="CHEBI:87133"/>
    </reaction>
</comment>
<feature type="site" description="Important for substrate specificity" evidence="5">
    <location>
        <position position="156"/>
    </location>
</feature>
<dbReference type="RefSeq" id="WP_092076273.1">
    <property type="nucleotide sequence ID" value="NZ_CALFZY010000007.1"/>
</dbReference>
<dbReference type="Gene3D" id="3.90.950.10">
    <property type="match status" value="1"/>
</dbReference>
<dbReference type="Proteomes" id="UP000243205">
    <property type="component" value="Unassembled WGS sequence"/>
</dbReference>
<comment type="cofactor">
    <cofactor evidence="5">
        <name>a divalent metal cation</name>
        <dbReference type="ChEBI" id="CHEBI:60240"/>
    </cofactor>
</comment>
<dbReference type="GO" id="GO:0009117">
    <property type="term" value="P:nucleotide metabolic process"/>
    <property type="evidence" value="ECO:0007669"/>
    <property type="project" value="UniProtKB-KW"/>
</dbReference>
<keyword evidence="3 5" id="KW-0378">Hydrolase</keyword>
<evidence type="ECO:0000256" key="3">
    <source>
        <dbReference type="ARBA" id="ARBA00022801"/>
    </source>
</evidence>
<evidence type="ECO:0000256" key="1">
    <source>
        <dbReference type="ARBA" id="ARBA00004496"/>
    </source>
</evidence>
<reference evidence="7" key="1">
    <citation type="submission" date="2016-10" db="EMBL/GenBank/DDBJ databases">
        <authorList>
            <person name="Varghese N."/>
            <person name="Submissions S."/>
        </authorList>
    </citation>
    <scope>NUCLEOTIDE SEQUENCE [LARGE SCALE GENOMIC DNA]</scope>
    <source>
        <strain evidence="7">DSM 8987</strain>
    </source>
</reference>
<organism evidence="6 7">
    <name type="scientific">Desulfuromonas thiophila</name>
    <dbReference type="NCBI Taxonomy" id="57664"/>
    <lineage>
        <taxon>Bacteria</taxon>
        <taxon>Pseudomonadati</taxon>
        <taxon>Thermodesulfobacteriota</taxon>
        <taxon>Desulfuromonadia</taxon>
        <taxon>Desulfuromonadales</taxon>
        <taxon>Desulfuromonadaceae</taxon>
        <taxon>Desulfuromonas</taxon>
    </lineage>
</organism>
<evidence type="ECO:0000256" key="4">
    <source>
        <dbReference type="ARBA" id="ARBA00023080"/>
    </source>
</evidence>
<accession>A0A1G6YZN6</accession>
<dbReference type="Pfam" id="PF02545">
    <property type="entry name" value="Maf"/>
    <property type="match status" value="1"/>
</dbReference>
<dbReference type="NCBIfam" id="TIGR00172">
    <property type="entry name" value="maf"/>
    <property type="match status" value="1"/>
</dbReference>
<dbReference type="CDD" id="cd00555">
    <property type="entry name" value="Maf"/>
    <property type="match status" value="1"/>
</dbReference>
<comment type="subcellular location">
    <subcellularLocation>
        <location evidence="1 5">Cytoplasm</location>
    </subcellularLocation>
</comment>
<evidence type="ECO:0000256" key="5">
    <source>
        <dbReference type="HAMAP-Rule" id="MF_00528"/>
    </source>
</evidence>
<comment type="caution">
    <text evidence="5">Lacks conserved residue(s) required for the propagation of feature annotation.</text>
</comment>
<dbReference type="OrthoDB" id="9807767at2"/>
<keyword evidence="4 5" id="KW-0546">Nucleotide metabolism</keyword>
<feature type="active site" description="Proton acceptor" evidence="5">
    <location>
        <position position="70"/>
    </location>
</feature>
<gene>
    <name evidence="6" type="ORF">SAMN05661003_102226</name>
</gene>
<evidence type="ECO:0000256" key="2">
    <source>
        <dbReference type="ARBA" id="ARBA00022490"/>
    </source>
</evidence>
<evidence type="ECO:0000313" key="7">
    <source>
        <dbReference type="Proteomes" id="UP000243205"/>
    </source>
</evidence>
<comment type="function">
    <text evidence="5">Nucleoside triphosphate pyrophosphatase that hydrolyzes 7-methyl-GTP (m(7)GTP). May have a dual role in cell division arrest and in preventing the incorporation of modified nucleotides into cellular nucleic acids.</text>
</comment>
<dbReference type="GO" id="GO:0005737">
    <property type="term" value="C:cytoplasm"/>
    <property type="evidence" value="ECO:0007669"/>
    <property type="project" value="UniProtKB-SubCell"/>
</dbReference>
<keyword evidence="7" id="KW-1185">Reference proteome</keyword>
<sequence>MSRQLILASTSPYRRQLLRQLGLPFTAVAPDFEEVLDQQIAPELLVKHLAAGKARSLAPRFGDALIIGADQVLVDPRGQVLGKPGDLAAARRQLQVMAGKRSCFFTGLALLDSASGALLSEVVRFEVQLRPLTSGQIDAYLQRERPFDCAGSFRIEGLGIALMERLAGEDYSSLIGLPLIALTRLLAACHCDPLQPC</sequence>
<name>A0A1G6YZN6_9BACT</name>
<comment type="similarity">
    <text evidence="5">Belongs to the Maf family. YceF subfamily.</text>
</comment>
<feature type="site" description="Important for substrate specificity" evidence="5">
    <location>
        <position position="71"/>
    </location>
</feature>
<dbReference type="EC" id="3.6.1.-" evidence="5"/>
<dbReference type="STRING" id="57664.SAMN05661003_102226"/>
<proteinExistence type="inferred from homology"/>
<dbReference type="SUPFAM" id="SSF52972">
    <property type="entry name" value="ITPase-like"/>
    <property type="match status" value="1"/>
</dbReference>
<keyword evidence="2 5" id="KW-0963">Cytoplasm</keyword>
<dbReference type="GO" id="GO:0047429">
    <property type="term" value="F:nucleoside triphosphate diphosphatase activity"/>
    <property type="evidence" value="ECO:0007669"/>
    <property type="project" value="InterPro"/>
</dbReference>
<dbReference type="PIRSF" id="PIRSF006305">
    <property type="entry name" value="Maf"/>
    <property type="match status" value="1"/>
</dbReference>
<dbReference type="AlphaFoldDB" id="A0A1G6YZN6"/>
<dbReference type="EMBL" id="FNAQ01000002">
    <property type="protein sequence ID" value="SDD95533.1"/>
    <property type="molecule type" value="Genomic_DNA"/>
</dbReference>
<dbReference type="InterPro" id="IPR029001">
    <property type="entry name" value="ITPase-like_fam"/>
</dbReference>
<feature type="site" description="Important for substrate specificity" evidence="5">
    <location>
        <position position="13"/>
    </location>
</feature>